<proteinExistence type="inferred from homology"/>
<dbReference type="Gene3D" id="3.40.50.300">
    <property type="entry name" value="P-loop containing nucleotide triphosphate hydrolases"/>
    <property type="match status" value="1"/>
</dbReference>
<evidence type="ECO:0000256" key="3">
    <source>
        <dbReference type="ARBA" id="ARBA00022741"/>
    </source>
</evidence>
<dbReference type="InterPro" id="IPR017871">
    <property type="entry name" value="ABC_transporter-like_CS"/>
</dbReference>
<dbReference type="PROSITE" id="PS00211">
    <property type="entry name" value="ABC_TRANSPORTER_1"/>
    <property type="match status" value="1"/>
</dbReference>
<dbReference type="PROSITE" id="PS50893">
    <property type="entry name" value="ABC_TRANSPORTER_2"/>
    <property type="match status" value="1"/>
</dbReference>
<evidence type="ECO:0000256" key="1">
    <source>
        <dbReference type="ARBA" id="ARBA00005417"/>
    </source>
</evidence>
<dbReference type="InterPro" id="IPR003593">
    <property type="entry name" value="AAA+_ATPase"/>
</dbReference>
<dbReference type="RefSeq" id="WP_130169404.1">
    <property type="nucleotide sequence ID" value="NZ_SHMR01000001.1"/>
</dbReference>
<accession>A0A482XXG2</accession>
<dbReference type="GO" id="GO:0016887">
    <property type="term" value="F:ATP hydrolysis activity"/>
    <property type="evidence" value="ECO:0007669"/>
    <property type="project" value="InterPro"/>
</dbReference>
<evidence type="ECO:0000256" key="2">
    <source>
        <dbReference type="ARBA" id="ARBA00022448"/>
    </source>
</evidence>
<comment type="caution">
    <text evidence="7">The sequence shown here is derived from an EMBL/GenBank/DDBJ whole genome shotgun (WGS) entry which is preliminary data.</text>
</comment>
<dbReference type="Pfam" id="PF00005">
    <property type="entry name" value="ABC_tran"/>
    <property type="match status" value="1"/>
</dbReference>
<feature type="compositionally biased region" description="Acidic residues" evidence="5">
    <location>
        <begin position="306"/>
        <end position="323"/>
    </location>
</feature>
<dbReference type="STRING" id="222984.GCA_000731985_00500"/>
<evidence type="ECO:0000313" key="7">
    <source>
        <dbReference type="EMBL" id="RZH68361.1"/>
    </source>
</evidence>
<dbReference type="SMART" id="SM00382">
    <property type="entry name" value="AAA"/>
    <property type="match status" value="1"/>
</dbReference>
<dbReference type="Proteomes" id="UP000292704">
    <property type="component" value="Unassembled WGS sequence"/>
</dbReference>
<dbReference type="InterPro" id="IPR027417">
    <property type="entry name" value="P-loop_NTPase"/>
</dbReference>
<dbReference type="GO" id="GO:0005524">
    <property type="term" value="F:ATP binding"/>
    <property type="evidence" value="ECO:0007669"/>
    <property type="project" value="UniProtKB-KW"/>
</dbReference>
<evidence type="ECO:0000256" key="5">
    <source>
        <dbReference type="SAM" id="MobiDB-lite"/>
    </source>
</evidence>
<dbReference type="InterPro" id="IPR003439">
    <property type="entry name" value="ABC_transporter-like_ATP-bd"/>
</dbReference>
<organism evidence="7 8">
    <name type="scientific">Natrinema altunense</name>
    <dbReference type="NCBI Taxonomy" id="222984"/>
    <lineage>
        <taxon>Archaea</taxon>
        <taxon>Methanobacteriati</taxon>
        <taxon>Methanobacteriota</taxon>
        <taxon>Stenosarchaea group</taxon>
        <taxon>Halobacteria</taxon>
        <taxon>Halobacteriales</taxon>
        <taxon>Natrialbaceae</taxon>
        <taxon>Natrinema</taxon>
    </lineage>
</organism>
<dbReference type="AlphaFoldDB" id="A0A482XXG2"/>
<dbReference type="CDD" id="cd03230">
    <property type="entry name" value="ABC_DR_subfamily_A"/>
    <property type="match status" value="1"/>
</dbReference>
<name>A0A482XXG2_9EURY</name>
<feature type="domain" description="ABC transporter" evidence="6">
    <location>
        <begin position="4"/>
        <end position="231"/>
    </location>
</feature>
<dbReference type="SUPFAM" id="SSF52540">
    <property type="entry name" value="P-loop containing nucleoside triphosphate hydrolases"/>
    <property type="match status" value="1"/>
</dbReference>
<evidence type="ECO:0000313" key="8">
    <source>
        <dbReference type="Proteomes" id="UP000292704"/>
    </source>
</evidence>
<evidence type="ECO:0000259" key="6">
    <source>
        <dbReference type="PROSITE" id="PS50893"/>
    </source>
</evidence>
<protein>
    <submittedName>
        <fullName evidence="7">ABC transporter ATP-binding protein</fullName>
    </submittedName>
</protein>
<sequence length="323" mass="34388">MPAIETTALTKRYGEDVIAVDDLDLTVEEGEVFGFLGPNGAGKSTTINLLLDFVRPTEGSATVLGYDVQREPKTIRSRIGVLPEGATLYERLTGREHLEWVIDNKGSDDDPDELLDRVGLEPEAAARSAGGYSKGMAQRLGFAMALVGDPDLLILDEPSSGLDPTGMQELREIITAEADRGTTVFFSSHILGEVEAVCDRVGIMNDGRLVATGTLDALRENLDLAAAISLTVERVPDALVADLETHEGVHSVTVDGSTITVSCATTSVKYDVVTQVGAATTVRDIVSEDTSLERLFNTYTNGEQSSEGDADADLADIEPEVSA</sequence>
<gene>
    <name evidence="7" type="ORF">ELS17_02510</name>
</gene>
<keyword evidence="4 7" id="KW-0067">ATP-binding</keyword>
<reference evidence="7 8" key="1">
    <citation type="submission" date="2019-02" db="EMBL/GenBank/DDBJ databases">
        <title>Genome analysis provides insights into bioremediation potentialities and Haloocin production by Natrinema altunense strain 4.1R isolated from Chott Douz in Tunisian desert.</title>
        <authorList>
            <person name="Najjari A."/>
            <person name="Youssef N."/>
            <person name="Ben Dhia O."/>
            <person name="Ferjani R."/>
            <person name="El Hidri D."/>
            <person name="Ouzari H.I."/>
            <person name="Cherif A."/>
        </authorList>
    </citation>
    <scope>NUCLEOTIDE SEQUENCE [LARGE SCALE GENOMIC DNA]</scope>
    <source>
        <strain evidence="7 8">4.1R</strain>
    </source>
</reference>
<evidence type="ECO:0000256" key="4">
    <source>
        <dbReference type="ARBA" id="ARBA00022840"/>
    </source>
</evidence>
<dbReference type="PANTHER" id="PTHR43335:SF4">
    <property type="entry name" value="ABC TRANSPORTER, ATP-BINDING PROTEIN"/>
    <property type="match status" value="1"/>
</dbReference>
<keyword evidence="2" id="KW-0813">Transport</keyword>
<dbReference type="PANTHER" id="PTHR43335">
    <property type="entry name" value="ABC TRANSPORTER, ATP-BINDING PROTEIN"/>
    <property type="match status" value="1"/>
</dbReference>
<dbReference type="OrthoDB" id="87732at2157"/>
<comment type="similarity">
    <text evidence="1">Belongs to the ABC transporter superfamily.</text>
</comment>
<feature type="region of interest" description="Disordered" evidence="5">
    <location>
        <begin position="300"/>
        <end position="323"/>
    </location>
</feature>
<dbReference type="EMBL" id="SHMR01000001">
    <property type="protein sequence ID" value="RZH68361.1"/>
    <property type="molecule type" value="Genomic_DNA"/>
</dbReference>
<keyword evidence="3" id="KW-0547">Nucleotide-binding</keyword>